<feature type="compositionally biased region" description="Basic and acidic residues" evidence="1">
    <location>
        <begin position="908"/>
        <end position="923"/>
    </location>
</feature>
<feature type="compositionally biased region" description="Low complexity" evidence="1">
    <location>
        <begin position="1390"/>
        <end position="1406"/>
    </location>
</feature>
<gene>
    <name evidence="3" type="ORF">SCHPADRAFT_559712</name>
</gene>
<feature type="compositionally biased region" description="Low complexity" evidence="1">
    <location>
        <begin position="995"/>
        <end position="1016"/>
    </location>
</feature>
<feature type="compositionally biased region" description="Polar residues" evidence="1">
    <location>
        <begin position="1043"/>
        <end position="1056"/>
    </location>
</feature>
<feature type="compositionally biased region" description="Basic and acidic residues" evidence="1">
    <location>
        <begin position="770"/>
        <end position="779"/>
    </location>
</feature>
<feature type="region of interest" description="Disordered" evidence="1">
    <location>
        <begin position="764"/>
        <end position="876"/>
    </location>
</feature>
<feature type="transmembrane region" description="Helical" evidence="2">
    <location>
        <begin position="364"/>
        <end position="385"/>
    </location>
</feature>
<feature type="region of interest" description="Disordered" evidence="1">
    <location>
        <begin position="972"/>
        <end position="1562"/>
    </location>
</feature>
<feature type="compositionally biased region" description="Gly residues" evidence="1">
    <location>
        <begin position="1553"/>
        <end position="1562"/>
    </location>
</feature>
<feature type="compositionally biased region" description="Low complexity" evidence="1">
    <location>
        <begin position="938"/>
        <end position="959"/>
    </location>
</feature>
<protein>
    <recommendedName>
        <fullName evidence="5">Proteophosphoglycan ppg4</fullName>
    </recommendedName>
</protein>
<feature type="compositionally biased region" description="Low complexity" evidence="1">
    <location>
        <begin position="1271"/>
        <end position="1312"/>
    </location>
</feature>
<evidence type="ECO:0008006" key="5">
    <source>
        <dbReference type="Google" id="ProtNLM"/>
    </source>
</evidence>
<feature type="compositionally biased region" description="Basic and acidic residues" evidence="1">
    <location>
        <begin position="1450"/>
        <end position="1472"/>
    </location>
</feature>
<accession>A0A0H2RJH4</accession>
<dbReference type="Proteomes" id="UP000053477">
    <property type="component" value="Unassembled WGS sequence"/>
</dbReference>
<feature type="compositionally biased region" description="Basic and acidic residues" evidence="1">
    <location>
        <begin position="239"/>
        <end position="249"/>
    </location>
</feature>
<feature type="region of interest" description="Disordered" evidence="1">
    <location>
        <begin position="1"/>
        <end position="147"/>
    </location>
</feature>
<feature type="region of interest" description="Disordered" evidence="1">
    <location>
        <begin position="187"/>
        <end position="278"/>
    </location>
</feature>
<evidence type="ECO:0000313" key="4">
    <source>
        <dbReference type="Proteomes" id="UP000053477"/>
    </source>
</evidence>
<dbReference type="InParanoid" id="A0A0H2RJH4"/>
<feature type="compositionally biased region" description="Acidic residues" evidence="1">
    <location>
        <begin position="924"/>
        <end position="937"/>
    </location>
</feature>
<feature type="compositionally biased region" description="Acidic residues" evidence="1">
    <location>
        <begin position="1176"/>
        <end position="1212"/>
    </location>
</feature>
<feature type="region of interest" description="Disordered" evidence="1">
    <location>
        <begin position="459"/>
        <end position="534"/>
    </location>
</feature>
<feature type="compositionally biased region" description="Acidic residues" evidence="1">
    <location>
        <begin position="1436"/>
        <end position="1449"/>
    </location>
</feature>
<feature type="transmembrane region" description="Helical" evidence="2">
    <location>
        <begin position="406"/>
        <end position="430"/>
    </location>
</feature>
<feature type="compositionally biased region" description="Polar residues" evidence="1">
    <location>
        <begin position="1366"/>
        <end position="1380"/>
    </location>
</feature>
<evidence type="ECO:0000256" key="2">
    <source>
        <dbReference type="SAM" id="Phobius"/>
    </source>
</evidence>
<keyword evidence="2" id="KW-0472">Membrane</keyword>
<feature type="compositionally biased region" description="Acidic residues" evidence="1">
    <location>
        <begin position="715"/>
        <end position="726"/>
    </location>
</feature>
<feature type="compositionally biased region" description="Low complexity" evidence="1">
    <location>
        <begin position="1239"/>
        <end position="1256"/>
    </location>
</feature>
<keyword evidence="2" id="KW-0812">Transmembrane</keyword>
<keyword evidence="2" id="KW-1133">Transmembrane helix</keyword>
<proteinExistence type="predicted"/>
<feature type="compositionally biased region" description="Basic residues" evidence="1">
    <location>
        <begin position="861"/>
        <end position="871"/>
    </location>
</feature>
<dbReference type="OrthoDB" id="2575061at2759"/>
<feature type="compositionally biased region" description="Low complexity" evidence="1">
    <location>
        <begin position="202"/>
        <end position="212"/>
    </location>
</feature>
<reference evidence="3 4" key="1">
    <citation type="submission" date="2015-04" db="EMBL/GenBank/DDBJ databases">
        <title>Complete genome sequence of Schizopora paradoxa KUC8140, a cosmopolitan wood degrader in East Asia.</title>
        <authorList>
            <consortium name="DOE Joint Genome Institute"/>
            <person name="Min B."/>
            <person name="Park H."/>
            <person name="Jang Y."/>
            <person name="Kim J.-J."/>
            <person name="Kim K.H."/>
            <person name="Pangilinan J."/>
            <person name="Lipzen A."/>
            <person name="Riley R."/>
            <person name="Grigoriev I.V."/>
            <person name="Spatafora J.W."/>
            <person name="Choi I.-G."/>
        </authorList>
    </citation>
    <scope>NUCLEOTIDE SEQUENCE [LARGE SCALE GENOMIC DNA]</scope>
    <source>
        <strain evidence="3 4">KUC8140</strain>
    </source>
</reference>
<feature type="compositionally biased region" description="Low complexity" evidence="1">
    <location>
        <begin position="31"/>
        <end position="68"/>
    </location>
</feature>
<feature type="compositionally biased region" description="Polar residues" evidence="1">
    <location>
        <begin position="1527"/>
        <end position="1536"/>
    </location>
</feature>
<dbReference type="STRING" id="27342.A0A0H2RJH4"/>
<feature type="compositionally biased region" description="Polar residues" evidence="1">
    <location>
        <begin position="1507"/>
        <end position="1519"/>
    </location>
</feature>
<feature type="region of interest" description="Disordered" evidence="1">
    <location>
        <begin position="705"/>
        <end position="726"/>
    </location>
</feature>
<keyword evidence="4" id="KW-1185">Reference proteome</keyword>
<feature type="compositionally biased region" description="Low complexity" evidence="1">
    <location>
        <begin position="499"/>
        <end position="534"/>
    </location>
</feature>
<dbReference type="EMBL" id="KQ086051">
    <property type="protein sequence ID" value="KLO09598.1"/>
    <property type="molecule type" value="Genomic_DNA"/>
</dbReference>
<feature type="transmembrane region" description="Helical" evidence="2">
    <location>
        <begin position="306"/>
        <end position="326"/>
    </location>
</feature>
<evidence type="ECO:0000313" key="3">
    <source>
        <dbReference type="EMBL" id="KLO09598.1"/>
    </source>
</evidence>
<name>A0A0H2RJH4_9AGAM</name>
<sequence>MFKRFRNNSPPAREADESYEIVDPPSPSPPARAATTSPSDSASPTSPIGMGVQPSSSGSGSNQQGMSGDIPSGREATATPDYPAWLPRRPPPPAPPSTVASVRGATPTFPFQRSVSGTGSASGVPGGKQTHRVNASADTGYRAGTEGTESIEVVDVDMDVEGEGGIEEVGQGVDEEVTTAEGGVREIGIGRHQTPRSVRIVSLPLQPSSSSTPRKRRSKARRESRGQGKSNYGSYSRRQSGEGERRTSGEGEGAWWRSTGRPLSQQPRPVSAPTASVGIPAPRPRFRHPLFSPSIALPPPHSASSFFLYSLWILWIPLVIIGPVLIQTYLDINVAWVLITLALHPTPASDDTLLQLNEKARREWSLAAAAYALCWAGWIFGVLILRGGIWGFVRRWRVRRPLVLPLYLSSSAFDLVCLTSYAHFCFMMRLRWSVLPHFRAPKFLRSLTSLGKIRKSVWKRKPNGKNGSDNEKSEDSTSGESGRRSGVESQSGLESGVENNHSNNNGNNRQYASSSSSYPLSTGTSQTSSPSSGTWKRSYRTFFAETCYFYSQGTPAIALLLPRAFLALLVIVGYSSPRPDDILLASSSVNGAGRDGVFFGSEGGLSGYGKGAIWAMLGIAALKVALWGFSWIGLWLLSGQACAGICGPRHRWEEPEEKAAAVAAYRYESTYNAQLNTGAAGNNRQSYALNPNRFSSYIGGYASGPQSGQPYPEGAGDEEEAYDPDEDGAGVSAAWNWRSQTRARVRDVFELCCVQSTGPRPIGFVPQSFVEKERRRQDGGEGEGEVQLAPEELERVLAAAGLPTGGVKDPQQTARRGVLRGELFETPPRTSREILVAEDEQVQLAGLPVPPRTPRSAGSRSKSHSRAGSKKGSKEKEGYAFMGYPAQASSADVALGQGMIPFPPSPTKLEHDTEAEGHEHSDVEIDVEEEDDEEDDYGVGVEEPSGSSEVASGSMSSLGQAIPSHFPFQFRQVQRQGKRRKSRAMSESVKSKGNASSMSASVSASASMSADRSGSSDPHAPPPRAGGQYQYQHQFHPHHRQQTPSGDISTSDSLWRSPSSGLPSPSSERAVHHSHSHAYHESFASSSGPASPASPSSPSSIPPPRGGRGGQRQRRSRMQRSSLPTVPVAALGDVGADEHYYEGGEHPRAVGRARSRTYSGGGAGEQTFGPHPAYESSEDELDAGVEGGEGEEDEEHDGEEELGMMTDPEPEGSQEAAEREDSVGLLSGGVSPRSSQGALRSRSSLNLNVSLTNVTLGLPPRVHLSSRSRHSSASSQSFGRSISGSQASVSGSASHRSSVSGESARSRSLSARARSRTHSLIQSLRGGASMSSISVDAANRANRSRAHSMSPVAEGVSAAVPPSPRLRTQSGAAASGTTGVRTELSRHRVGSSAAGSRGSAAWTTSGSGSGQDSPNNPEYTFGQKMKLRVQQPTDEAAAETAEDVDEEAEHSELQEPTEHSSEIQEIPRRESDQQIGSSHLQVQPPPSTQPVPMREASAPPSGRPLQSERSFVSSANESFITGPATVEGSSDTTGRTPDSYDTARFGRYDHGPGPTGSGWGPA</sequence>
<organism evidence="3 4">
    <name type="scientific">Schizopora paradoxa</name>
    <dbReference type="NCBI Taxonomy" id="27342"/>
    <lineage>
        <taxon>Eukaryota</taxon>
        <taxon>Fungi</taxon>
        <taxon>Dikarya</taxon>
        <taxon>Basidiomycota</taxon>
        <taxon>Agaricomycotina</taxon>
        <taxon>Agaricomycetes</taxon>
        <taxon>Hymenochaetales</taxon>
        <taxon>Schizoporaceae</taxon>
        <taxon>Schizopora</taxon>
    </lineage>
</organism>
<feature type="compositionally biased region" description="Basic and acidic residues" evidence="1">
    <location>
        <begin position="468"/>
        <end position="486"/>
    </location>
</feature>
<feature type="compositionally biased region" description="Low complexity" evidence="1">
    <location>
        <begin position="1057"/>
        <end position="1067"/>
    </location>
</feature>
<feature type="compositionally biased region" description="Low complexity" evidence="1">
    <location>
        <begin position="1084"/>
        <end position="1099"/>
    </location>
</feature>
<feature type="compositionally biased region" description="Basic and acidic residues" evidence="1">
    <location>
        <begin position="1136"/>
        <end position="1148"/>
    </location>
</feature>
<evidence type="ECO:0000256" key="1">
    <source>
        <dbReference type="SAM" id="MobiDB-lite"/>
    </source>
</evidence>
<feature type="compositionally biased region" description="Polar residues" evidence="1">
    <location>
        <begin position="109"/>
        <end position="121"/>
    </location>
</feature>
<feature type="region of interest" description="Disordered" evidence="1">
    <location>
        <begin position="896"/>
        <end position="960"/>
    </location>
</feature>